<organism evidence="1 2">
    <name type="scientific">Sphingomonas quercus</name>
    <dbReference type="NCBI Taxonomy" id="2842451"/>
    <lineage>
        <taxon>Bacteria</taxon>
        <taxon>Pseudomonadati</taxon>
        <taxon>Pseudomonadota</taxon>
        <taxon>Alphaproteobacteria</taxon>
        <taxon>Sphingomonadales</taxon>
        <taxon>Sphingomonadaceae</taxon>
        <taxon>Sphingomonas</taxon>
    </lineage>
</organism>
<keyword evidence="2" id="KW-1185">Reference proteome</keyword>
<accession>A0ABS6BJA0</accession>
<evidence type="ECO:0000313" key="1">
    <source>
        <dbReference type="EMBL" id="MBU3078383.1"/>
    </source>
</evidence>
<reference evidence="1 2" key="1">
    <citation type="submission" date="2021-06" db="EMBL/GenBank/DDBJ databases">
        <title>Sphingomonas sp. XMGL2, whole genome shotgun sequencing project.</title>
        <authorList>
            <person name="Zhao G."/>
            <person name="Shen L."/>
        </authorList>
    </citation>
    <scope>NUCLEOTIDE SEQUENCE [LARGE SCALE GENOMIC DNA]</scope>
    <source>
        <strain evidence="1 2">XMGL2</strain>
    </source>
</reference>
<protein>
    <recommendedName>
        <fullName evidence="3">Phage shock protein B</fullName>
    </recommendedName>
</protein>
<evidence type="ECO:0000313" key="2">
    <source>
        <dbReference type="Proteomes" id="UP000776276"/>
    </source>
</evidence>
<name>A0ABS6BJA0_9SPHN</name>
<dbReference type="EMBL" id="JAHKRT010000005">
    <property type="protein sequence ID" value="MBU3078383.1"/>
    <property type="molecule type" value="Genomic_DNA"/>
</dbReference>
<evidence type="ECO:0008006" key="3">
    <source>
        <dbReference type="Google" id="ProtNLM"/>
    </source>
</evidence>
<sequence length="83" mass="9521">MGPALMIVAIVAIVMFTRLQRHKLNIEEQRAARGRDPEAESLRAEVRLLKDRLAVLERIATDNSSSLDRQIEALRDRDGIERR</sequence>
<dbReference type="Proteomes" id="UP000776276">
    <property type="component" value="Unassembled WGS sequence"/>
</dbReference>
<proteinExistence type="predicted"/>
<comment type="caution">
    <text evidence="1">The sequence shown here is derived from an EMBL/GenBank/DDBJ whole genome shotgun (WGS) entry which is preliminary data.</text>
</comment>
<gene>
    <name evidence="1" type="ORF">KOF26_10930</name>
</gene>